<keyword evidence="1" id="KW-0378">Hydrolase</keyword>
<dbReference type="Proteomes" id="UP000237819">
    <property type="component" value="Unassembled WGS sequence"/>
</dbReference>
<proteinExistence type="predicted"/>
<sequence length="169" mass="18241">MPAISIWKKSSVVVLGAALFCWAGCSSRNDKWVAGRPPLFDAEGLVTINGEPLGEAVVTLHPVDGKYAAFARTDSDGAFRLTTFDDGDGAPAGEYDVTVTKMEIELEPNPENPDVLPPIYHSEQSMIPKKYGDLEKSGLTVAIVAEGANDLRLDLTGPPERKRVLTDNR</sequence>
<protein>
    <submittedName>
        <fullName evidence="1">Carboxypeptidase regulatory-like domain-containing protein</fullName>
    </submittedName>
</protein>
<name>A0A2S8GGT0_9BACT</name>
<evidence type="ECO:0000313" key="2">
    <source>
        <dbReference type="Proteomes" id="UP000237819"/>
    </source>
</evidence>
<comment type="caution">
    <text evidence="1">The sequence shown here is derived from an EMBL/GenBank/DDBJ whole genome shotgun (WGS) entry which is preliminary data.</text>
</comment>
<organism evidence="1 2">
    <name type="scientific">Blastopirellula marina</name>
    <dbReference type="NCBI Taxonomy" id="124"/>
    <lineage>
        <taxon>Bacteria</taxon>
        <taxon>Pseudomonadati</taxon>
        <taxon>Planctomycetota</taxon>
        <taxon>Planctomycetia</taxon>
        <taxon>Pirellulales</taxon>
        <taxon>Pirellulaceae</taxon>
        <taxon>Blastopirellula</taxon>
    </lineage>
</organism>
<dbReference type="AlphaFoldDB" id="A0A2S8GGT0"/>
<reference evidence="1 2" key="1">
    <citation type="submission" date="2018-02" db="EMBL/GenBank/DDBJ databases">
        <title>Comparative genomes isolates from brazilian mangrove.</title>
        <authorList>
            <person name="Araujo J.E."/>
            <person name="Taketani R.G."/>
            <person name="Silva M.C.P."/>
            <person name="Loureco M.V."/>
            <person name="Andreote F.D."/>
        </authorList>
    </citation>
    <scope>NUCLEOTIDE SEQUENCE [LARGE SCALE GENOMIC DNA]</scope>
    <source>
        <strain evidence="1 2">Nap-Phe MGV</strain>
    </source>
</reference>
<dbReference type="SUPFAM" id="SSF49478">
    <property type="entry name" value="Cna protein B-type domain"/>
    <property type="match status" value="1"/>
</dbReference>
<accession>A0A2S8GGT0</accession>
<evidence type="ECO:0000313" key="1">
    <source>
        <dbReference type="EMBL" id="PQO43481.1"/>
    </source>
</evidence>
<dbReference type="GO" id="GO:0004180">
    <property type="term" value="F:carboxypeptidase activity"/>
    <property type="evidence" value="ECO:0007669"/>
    <property type="project" value="UniProtKB-KW"/>
</dbReference>
<keyword evidence="1" id="KW-0645">Protease</keyword>
<keyword evidence="1" id="KW-0121">Carboxypeptidase</keyword>
<dbReference type="EMBL" id="PUHZ01000023">
    <property type="protein sequence ID" value="PQO43481.1"/>
    <property type="molecule type" value="Genomic_DNA"/>
</dbReference>
<gene>
    <name evidence="1" type="ORF">C5Y93_22770</name>
</gene>
<dbReference type="OrthoDB" id="291697at2"/>
<dbReference type="RefSeq" id="WP_105337767.1">
    <property type="nucleotide sequence ID" value="NZ_PUHZ01000023.1"/>
</dbReference>